<feature type="domain" description="OmpA-like" evidence="7">
    <location>
        <begin position="627"/>
        <end position="750"/>
    </location>
</feature>
<dbReference type="InterPro" id="IPR011042">
    <property type="entry name" value="6-blade_b-propeller_TolB-like"/>
</dbReference>
<keyword evidence="4" id="KW-0802">TPR repeat</keyword>
<dbReference type="SUPFAM" id="SSF82171">
    <property type="entry name" value="DPP6 N-terminal domain-like"/>
    <property type="match status" value="1"/>
</dbReference>
<proteinExistence type="predicted"/>
<dbReference type="PROSITE" id="PS50005">
    <property type="entry name" value="TPR"/>
    <property type="match status" value="1"/>
</dbReference>
<dbReference type="Gene3D" id="3.30.1330.60">
    <property type="entry name" value="OmpA-like domain"/>
    <property type="match status" value="1"/>
</dbReference>
<keyword evidence="3" id="KW-0998">Cell outer membrane</keyword>
<reference evidence="8 9" key="1">
    <citation type="submission" date="2018-03" db="EMBL/GenBank/DDBJ databases">
        <title>Genomic Encyclopedia of Archaeal and Bacterial Type Strains, Phase II (KMG-II): from individual species to whole genera.</title>
        <authorList>
            <person name="Goeker M."/>
        </authorList>
    </citation>
    <scope>NUCLEOTIDE SEQUENCE [LARGE SCALE GENOMIC DNA]</scope>
    <source>
        <strain evidence="8 9">DSM 28229</strain>
    </source>
</reference>
<dbReference type="SUPFAM" id="SSF49464">
    <property type="entry name" value="Carboxypeptidase regulatory domain-like"/>
    <property type="match status" value="1"/>
</dbReference>
<evidence type="ECO:0000259" key="7">
    <source>
        <dbReference type="PROSITE" id="PS51123"/>
    </source>
</evidence>
<dbReference type="PANTHER" id="PTHR30329:SF21">
    <property type="entry name" value="LIPOPROTEIN YIAD-RELATED"/>
    <property type="match status" value="1"/>
</dbReference>
<dbReference type="RefSeq" id="WP_109616490.1">
    <property type="nucleotide sequence ID" value="NZ_QGDO01000001.1"/>
</dbReference>
<dbReference type="InterPro" id="IPR011990">
    <property type="entry name" value="TPR-like_helical_dom_sf"/>
</dbReference>
<dbReference type="EMBL" id="QGDO01000001">
    <property type="protein sequence ID" value="PWJ45036.1"/>
    <property type="molecule type" value="Genomic_DNA"/>
</dbReference>
<feature type="chain" id="PRO_5016251887" evidence="6">
    <location>
        <begin position="24"/>
        <end position="750"/>
    </location>
</feature>
<dbReference type="Pfam" id="PF07676">
    <property type="entry name" value="PD40"/>
    <property type="match status" value="2"/>
</dbReference>
<feature type="signal peptide" evidence="6">
    <location>
        <begin position="1"/>
        <end position="23"/>
    </location>
</feature>
<dbReference type="AlphaFoldDB" id="A0A315ZHI8"/>
<gene>
    <name evidence="8" type="ORF">BC781_1011436</name>
</gene>
<dbReference type="GO" id="GO:0009279">
    <property type="term" value="C:cell outer membrane"/>
    <property type="evidence" value="ECO:0007669"/>
    <property type="project" value="UniProtKB-SubCell"/>
</dbReference>
<dbReference type="InterPro" id="IPR008969">
    <property type="entry name" value="CarboxyPept-like_regulatory"/>
</dbReference>
<evidence type="ECO:0000256" key="6">
    <source>
        <dbReference type="SAM" id="SignalP"/>
    </source>
</evidence>
<dbReference type="InterPro" id="IPR006664">
    <property type="entry name" value="OMP_bac"/>
</dbReference>
<dbReference type="SMART" id="SM00028">
    <property type="entry name" value="TPR"/>
    <property type="match status" value="2"/>
</dbReference>
<dbReference type="InterPro" id="IPR019734">
    <property type="entry name" value="TPR_rpt"/>
</dbReference>
<dbReference type="OrthoDB" id="1488841at2"/>
<evidence type="ECO:0000256" key="2">
    <source>
        <dbReference type="ARBA" id="ARBA00023136"/>
    </source>
</evidence>
<dbReference type="CDD" id="cd07185">
    <property type="entry name" value="OmpA_C-like"/>
    <property type="match status" value="1"/>
</dbReference>
<evidence type="ECO:0000256" key="3">
    <source>
        <dbReference type="ARBA" id="ARBA00023237"/>
    </source>
</evidence>
<evidence type="ECO:0000313" key="8">
    <source>
        <dbReference type="EMBL" id="PWJ45036.1"/>
    </source>
</evidence>
<accession>A0A315ZHI8</accession>
<dbReference type="PROSITE" id="PS51123">
    <property type="entry name" value="OMPA_2"/>
    <property type="match status" value="1"/>
</dbReference>
<evidence type="ECO:0000256" key="5">
    <source>
        <dbReference type="PROSITE-ProRule" id="PRU00473"/>
    </source>
</evidence>
<keyword evidence="2 5" id="KW-0472">Membrane</keyword>
<name>A0A315ZHI8_SEDFL</name>
<dbReference type="InterPro" id="IPR011659">
    <property type="entry name" value="WD40"/>
</dbReference>
<dbReference type="InterPro" id="IPR050330">
    <property type="entry name" value="Bact_OuterMem_StrucFunc"/>
</dbReference>
<keyword evidence="9" id="KW-1185">Reference proteome</keyword>
<keyword evidence="6" id="KW-0732">Signal</keyword>
<dbReference type="SUPFAM" id="SSF48452">
    <property type="entry name" value="TPR-like"/>
    <property type="match status" value="1"/>
</dbReference>
<evidence type="ECO:0000313" key="9">
    <source>
        <dbReference type="Proteomes" id="UP000245535"/>
    </source>
</evidence>
<dbReference type="Gene3D" id="1.25.40.10">
    <property type="entry name" value="Tetratricopeptide repeat domain"/>
    <property type="match status" value="1"/>
</dbReference>
<dbReference type="InterPro" id="IPR036737">
    <property type="entry name" value="OmpA-like_sf"/>
</dbReference>
<comment type="subcellular location">
    <subcellularLocation>
        <location evidence="1">Cell outer membrane</location>
    </subcellularLocation>
</comment>
<dbReference type="Gene3D" id="2.120.10.30">
    <property type="entry name" value="TolB, C-terminal domain"/>
    <property type="match status" value="1"/>
</dbReference>
<dbReference type="Proteomes" id="UP000245535">
    <property type="component" value="Unassembled WGS sequence"/>
</dbReference>
<dbReference type="Pfam" id="PF00691">
    <property type="entry name" value="OmpA"/>
    <property type="match status" value="1"/>
</dbReference>
<dbReference type="InterPro" id="IPR006665">
    <property type="entry name" value="OmpA-like"/>
</dbReference>
<dbReference type="PANTHER" id="PTHR30329">
    <property type="entry name" value="STATOR ELEMENT OF FLAGELLAR MOTOR COMPLEX"/>
    <property type="match status" value="1"/>
</dbReference>
<evidence type="ECO:0000256" key="1">
    <source>
        <dbReference type="ARBA" id="ARBA00004442"/>
    </source>
</evidence>
<evidence type="ECO:0000256" key="4">
    <source>
        <dbReference type="PROSITE-ProRule" id="PRU00339"/>
    </source>
</evidence>
<sequence>MVKYISFFLSLLFFCFASFSIDAQSHKKKKKKKQHTHKKIKHHKHLIERADHHYEIHEYTVAARLYEKLPKNEKDVAILYKLAESYRFSHNLKKAFKYYDIIVKKFNTDHPDVYFKHGLLLKSQGRYKEAYASFRQYLSYKPLDDDARDMLRSCRDETLTELQKNKYNVEVNNININSSENDFSPLPFKDGIIFCSSRLTRKGEGKYLWDGHAFIDLYYAKNGILNTFKYPDRLSDNVNSNLHEGPATYNDDYNILYYTENVPKPRKPNKEADDDHHTFHLQIYTSHYKGKGKWTEHEAFVHNSIDYSTGHPSLSPDGKTLYFVSDIPGGFGEADIYKCVWDDTDGWSAPINMGEKINTTGKEKFPFIADENTLYFASNRHVGLGGLDIYKADLLNGEVIRVSNMGYPFNSSRDDFGICFLPSENGEFSGYFSSNRKGGKGGDDIYSFRKVNRTVTVAVMDSITLEPIEGASVWMTRMGDFKEHFPTGVKGVAQINASPSDVKDFLVEKEGYKTKRFTPPPPQKDDRNILYIIEMAKGKTYKLEGLVYDAQTKEPIAVSHVTLSRPKVETPESTNTDDYGKFNFPLVEDPNLQKLKVTKDGYFAKEMDLASFKPNAQGVIHVKIPLEKLEINKKIEIENIYYDFDKHQITKKASSILDELTSILVENPSINLELGSHTDIRGSDEYNQNLSHERAQSAINYLTEKGIAKYRITYKYYGESQNIVPCPKQEDCTEEQHQLNRRTEFRITSF</sequence>
<feature type="repeat" description="TPR" evidence="4">
    <location>
        <begin position="111"/>
        <end position="144"/>
    </location>
</feature>
<organism evidence="8 9">
    <name type="scientific">Sediminitomix flava</name>
    <dbReference type="NCBI Taxonomy" id="379075"/>
    <lineage>
        <taxon>Bacteria</taxon>
        <taxon>Pseudomonadati</taxon>
        <taxon>Bacteroidota</taxon>
        <taxon>Cytophagia</taxon>
        <taxon>Cytophagales</taxon>
        <taxon>Flammeovirgaceae</taxon>
        <taxon>Sediminitomix</taxon>
    </lineage>
</organism>
<protein>
    <submittedName>
        <fullName evidence="8">WD40 repeat protein</fullName>
    </submittedName>
</protein>
<dbReference type="PRINTS" id="PR01021">
    <property type="entry name" value="OMPADOMAIN"/>
</dbReference>
<dbReference type="SUPFAM" id="SSF103088">
    <property type="entry name" value="OmpA-like"/>
    <property type="match status" value="1"/>
</dbReference>
<comment type="caution">
    <text evidence="8">The sequence shown here is derived from an EMBL/GenBank/DDBJ whole genome shotgun (WGS) entry which is preliminary data.</text>
</comment>
<dbReference type="Gene3D" id="2.60.40.1120">
    <property type="entry name" value="Carboxypeptidase-like, regulatory domain"/>
    <property type="match status" value="1"/>
</dbReference>